<keyword evidence="5 9" id="KW-0229">DNA integration</keyword>
<dbReference type="InterPro" id="IPR050090">
    <property type="entry name" value="Tyrosine_recombinase_XerCD"/>
</dbReference>
<feature type="active site" evidence="9">
    <location>
        <position position="266"/>
    </location>
</feature>
<dbReference type="PROSITE" id="PS51898">
    <property type="entry name" value="TYR_RECOMBINASE"/>
    <property type="match status" value="1"/>
</dbReference>
<keyword evidence="6 9" id="KW-0238">DNA-binding</keyword>
<dbReference type="STRING" id="1702214.AL399_05740"/>
<reference evidence="12 14" key="1">
    <citation type="submission" date="2015-08" db="EMBL/GenBank/DDBJ databases">
        <title>Candidatus Bacteriodes Periocalifornicus.</title>
        <authorList>
            <person name="McLean J.S."/>
            <person name="Kelley S."/>
        </authorList>
    </citation>
    <scope>NUCLEOTIDE SEQUENCE [LARGE SCALE GENOMIC DNA]</scope>
    <source>
        <strain evidence="12">12B</strain>
    </source>
</reference>
<proteinExistence type="inferred from homology"/>
<dbReference type="Gene3D" id="1.10.443.10">
    <property type="entry name" value="Intergrase catalytic core"/>
    <property type="match status" value="1"/>
</dbReference>
<comment type="subunit">
    <text evidence="9">Forms a cyclic heterotetrameric complex composed of two molecules of XerC and two molecules of XerD.</text>
</comment>
<keyword evidence="3 9" id="KW-0132">Cell division</keyword>
<dbReference type="GO" id="GO:0051301">
    <property type="term" value="P:cell division"/>
    <property type="evidence" value="ECO:0007669"/>
    <property type="project" value="UniProtKB-KW"/>
</dbReference>
<dbReference type="Gene3D" id="1.10.150.130">
    <property type="match status" value="1"/>
</dbReference>
<evidence type="ECO:0000256" key="6">
    <source>
        <dbReference type="ARBA" id="ARBA00023125"/>
    </source>
</evidence>
<keyword evidence="2 9" id="KW-0963">Cytoplasm</keyword>
<dbReference type="PANTHER" id="PTHR30349:SF81">
    <property type="entry name" value="TYROSINE RECOMBINASE XERC"/>
    <property type="match status" value="1"/>
</dbReference>
<dbReference type="PROSITE" id="PS51900">
    <property type="entry name" value="CB"/>
    <property type="match status" value="1"/>
</dbReference>
<dbReference type="CDD" id="cd00798">
    <property type="entry name" value="INT_XerDC_C"/>
    <property type="match status" value="1"/>
</dbReference>
<dbReference type="PATRIC" id="fig|1702214.3.peg.373"/>
<evidence type="ECO:0000256" key="7">
    <source>
        <dbReference type="ARBA" id="ARBA00023172"/>
    </source>
</evidence>
<dbReference type="InterPro" id="IPR023009">
    <property type="entry name" value="Tyrosine_recombinase_XerC/XerD"/>
</dbReference>
<evidence type="ECO:0000256" key="1">
    <source>
        <dbReference type="ARBA" id="ARBA00004496"/>
    </source>
</evidence>
<dbReference type="SUPFAM" id="SSF47823">
    <property type="entry name" value="lambda integrase-like, N-terminal domain"/>
    <property type="match status" value="1"/>
</dbReference>
<feature type="active site" evidence="9">
    <location>
        <position position="243"/>
    </location>
</feature>
<evidence type="ECO:0000256" key="9">
    <source>
        <dbReference type="HAMAP-Rule" id="MF_01808"/>
    </source>
</evidence>
<dbReference type="GO" id="GO:0005737">
    <property type="term" value="C:cytoplasm"/>
    <property type="evidence" value="ECO:0007669"/>
    <property type="project" value="UniProtKB-SubCell"/>
</dbReference>
<keyword evidence="7 9" id="KW-0233">DNA recombination</keyword>
<dbReference type="InterPro" id="IPR044068">
    <property type="entry name" value="CB"/>
</dbReference>
<keyword evidence="14" id="KW-1185">Reference proteome</keyword>
<dbReference type="InterPro" id="IPR010998">
    <property type="entry name" value="Integrase_recombinase_N"/>
</dbReference>
<feature type="active site" evidence="9">
    <location>
        <position position="145"/>
    </location>
</feature>
<feature type="domain" description="Tyr recombinase" evidence="10">
    <location>
        <begin position="105"/>
        <end position="288"/>
    </location>
</feature>
<evidence type="ECO:0000259" key="11">
    <source>
        <dbReference type="PROSITE" id="PS51900"/>
    </source>
</evidence>
<evidence type="ECO:0000256" key="5">
    <source>
        <dbReference type="ARBA" id="ARBA00022908"/>
    </source>
</evidence>
<keyword evidence="8 9" id="KW-0131">Cell cycle</keyword>
<evidence type="ECO:0000313" key="12">
    <source>
        <dbReference type="EMBL" id="KQM08735.1"/>
    </source>
</evidence>
<dbReference type="PANTHER" id="PTHR30349">
    <property type="entry name" value="PHAGE INTEGRASE-RELATED"/>
    <property type="match status" value="1"/>
</dbReference>
<dbReference type="GO" id="GO:0007059">
    <property type="term" value="P:chromosome segregation"/>
    <property type="evidence" value="ECO:0007669"/>
    <property type="project" value="UniProtKB-UniRule"/>
</dbReference>
<protein>
    <recommendedName>
        <fullName evidence="9">Tyrosine recombinase XerC</fullName>
    </recommendedName>
</protein>
<dbReference type="HAMAP" id="MF_01808">
    <property type="entry name" value="Recomb_XerC_XerD"/>
    <property type="match status" value="1"/>
</dbReference>
<feature type="active site" evidence="9">
    <location>
        <position position="240"/>
    </location>
</feature>
<comment type="function">
    <text evidence="9">Site-specific tyrosine recombinase, which acts by catalyzing the cutting and rejoining of the recombining DNA molecules. The XerC-XerD complex is essential to convert dimers of the bacterial chromosome into monomers to permit their segregation at cell division. It also contributes to the segregational stability of plasmids.</text>
</comment>
<dbReference type="InterPro" id="IPR002104">
    <property type="entry name" value="Integrase_catalytic"/>
</dbReference>
<dbReference type="EMBL" id="LIIK01000024">
    <property type="protein sequence ID" value="KQM08735.1"/>
    <property type="molecule type" value="Genomic_DNA"/>
</dbReference>
<feature type="active site" evidence="9">
    <location>
        <position position="169"/>
    </location>
</feature>
<sequence>MLCLEDYFTHLTLEKGLSPNSIAAYQHDIELLRDYAESKGIAPTLVQQSDIETLIMQVGKDGALGPRSQVRLVSGLRGFFNYLFLEDRIENSPMEHIAPPRLGEHLPAVLSPAEVDAMEATIDLSDPLGHRNLAILEVLYSCGLRVTELVELRISQLYSAEGYLRVVGKGNKERLVPIGERALHDVKLYLGQRVHWPIKPAFSDYLFLNQRGAKLTRVMVFYIIRESAAKAGIAKTVSPHTLRHSFATALVAGGADLRVVQAMLGHESIVTTELYTHLSQQHLRAAVMQYHPRGNR</sequence>
<dbReference type="InterPro" id="IPR004107">
    <property type="entry name" value="Integrase_SAM-like_N"/>
</dbReference>
<comment type="subcellular location">
    <subcellularLocation>
        <location evidence="1 9">Cytoplasm</location>
    </subcellularLocation>
</comment>
<organism evidence="12 14">
    <name type="scientific">Candidatus [Bacteroides] periocalifornicus</name>
    <dbReference type="NCBI Taxonomy" id="1702214"/>
    <lineage>
        <taxon>Bacteria</taxon>
        <taxon>Pseudomonadati</taxon>
        <taxon>Bacteroidota</taxon>
    </lineage>
</organism>
<comment type="caution">
    <text evidence="12">The sequence shown here is derived from an EMBL/GenBank/DDBJ whole genome shotgun (WGS) entry which is preliminary data.</text>
</comment>
<evidence type="ECO:0000313" key="14">
    <source>
        <dbReference type="Proteomes" id="UP000054172"/>
    </source>
</evidence>
<evidence type="ECO:0000259" key="10">
    <source>
        <dbReference type="PROSITE" id="PS51898"/>
    </source>
</evidence>
<dbReference type="AlphaFoldDB" id="A0A0Q4B0D8"/>
<dbReference type="GO" id="GO:0006313">
    <property type="term" value="P:DNA transposition"/>
    <property type="evidence" value="ECO:0007669"/>
    <property type="project" value="UniProtKB-UniRule"/>
</dbReference>
<gene>
    <name evidence="9" type="primary">xerC</name>
    <name evidence="12" type="ORF">AL399_05740</name>
    <name evidence="13" type="ORF">AL399_05775</name>
</gene>
<evidence type="ECO:0000256" key="4">
    <source>
        <dbReference type="ARBA" id="ARBA00022829"/>
    </source>
</evidence>
<dbReference type="GO" id="GO:0003677">
    <property type="term" value="F:DNA binding"/>
    <property type="evidence" value="ECO:0007669"/>
    <property type="project" value="UniProtKB-UniRule"/>
</dbReference>
<dbReference type="InterPro" id="IPR013762">
    <property type="entry name" value="Integrase-like_cat_sf"/>
</dbReference>
<name>A0A0Q4B0D8_9BACT</name>
<dbReference type="Pfam" id="PF00589">
    <property type="entry name" value="Phage_integrase"/>
    <property type="match status" value="1"/>
</dbReference>
<dbReference type="GO" id="GO:0009037">
    <property type="term" value="F:tyrosine-based site-specific recombinase activity"/>
    <property type="evidence" value="ECO:0007669"/>
    <property type="project" value="UniProtKB-UniRule"/>
</dbReference>
<dbReference type="NCBIfam" id="NF001399">
    <property type="entry name" value="PRK00283.1"/>
    <property type="match status" value="1"/>
</dbReference>
<evidence type="ECO:0000313" key="13">
    <source>
        <dbReference type="EMBL" id="KQM08736.1"/>
    </source>
</evidence>
<accession>A0A0Q4B0D8</accession>
<evidence type="ECO:0000256" key="8">
    <source>
        <dbReference type="ARBA" id="ARBA00023306"/>
    </source>
</evidence>
<evidence type="ECO:0000256" key="3">
    <source>
        <dbReference type="ARBA" id="ARBA00022618"/>
    </source>
</evidence>
<feature type="active site" description="O-(3'-phospho-DNA)-tyrosine intermediate" evidence="9">
    <location>
        <position position="275"/>
    </location>
</feature>
<dbReference type="Proteomes" id="UP000054172">
    <property type="component" value="Unassembled WGS sequence"/>
</dbReference>
<keyword evidence="4 9" id="KW-0159">Chromosome partition</keyword>
<evidence type="ECO:0000256" key="2">
    <source>
        <dbReference type="ARBA" id="ARBA00022490"/>
    </source>
</evidence>
<comment type="similarity">
    <text evidence="9">Belongs to the 'phage' integrase family. XerC subfamily.</text>
</comment>
<dbReference type="EMBL" id="LIIK01000024">
    <property type="protein sequence ID" value="KQM08736.1"/>
    <property type="molecule type" value="Genomic_DNA"/>
</dbReference>
<dbReference type="InterPro" id="IPR011010">
    <property type="entry name" value="DNA_brk_join_enz"/>
</dbReference>
<dbReference type="SUPFAM" id="SSF56349">
    <property type="entry name" value="DNA breaking-rejoining enzymes"/>
    <property type="match status" value="1"/>
</dbReference>
<feature type="domain" description="Core-binding (CB)" evidence="11">
    <location>
        <begin position="1"/>
        <end position="84"/>
    </location>
</feature>
<dbReference type="Pfam" id="PF02899">
    <property type="entry name" value="Phage_int_SAM_1"/>
    <property type="match status" value="1"/>
</dbReference>